<keyword evidence="3" id="KW-0274">FAD</keyword>
<evidence type="ECO:0000259" key="6">
    <source>
        <dbReference type="PROSITE" id="PS51387"/>
    </source>
</evidence>
<accession>A0ABR1RC02</accession>
<dbReference type="InterPro" id="IPR016169">
    <property type="entry name" value="FAD-bd_PCMH_sub2"/>
</dbReference>
<sequence>MSLSIFLVLVHGALIAFALDICVELDRALNQDLFLPNEIGYSELSTENWSQTAWASPACIFRPVNAAQLQSVIGRLVQSHTKFAIRSGGHSPSPRAANIDNGVLIDLAGLDHVNYDAANQIVTVGAGLTWGQVYSHLDPFNVTVVGGRVDSVGVGGLTLGGGLSYLSDLYGLVCDNVVNFQVVLADGSLVDANATHNGDLFWALKGGTNNFGVVTSFTMSTYPISTVWAGIKAYTLDDLPALFDAMLEYQSQPVKDPYANLMMQGFMSNATVGVVLNLVYLKPEESPAAFAPFYHINTTSDSTKLTRLSEFISGQGPQGFPPRVDWRTTAFKPTKGHYEALTGLLTDSKALEQIKSVTAGTAAFGLQPISARVIHEGRSRGGNTLGLSPVNQTWFVIDSGCWFPDDDALVHDATRSMIQSIELKSKEEAAYLPYLFMSDSSWDQEVILHYGPSSNARLRKVQAQYDPDHVFQHLVPGGFKLPWN</sequence>
<protein>
    <submittedName>
        <fullName evidence="7">FAD-binding oxidoreductase</fullName>
    </submittedName>
</protein>
<dbReference type="Pfam" id="PF01565">
    <property type="entry name" value="FAD_binding_4"/>
    <property type="match status" value="1"/>
</dbReference>
<evidence type="ECO:0000313" key="7">
    <source>
        <dbReference type="EMBL" id="KAK8008142.1"/>
    </source>
</evidence>
<keyword evidence="2" id="KW-0285">Flavoprotein</keyword>
<comment type="similarity">
    <text evidence="1">Belongs to the oxygen-dependent FAD-linked oxidoreductase family.</text>
</comment>
<dbReference type="PANTHER" id="PTHR42973">
    <property type="entry name" value="BINDING OXIDOREDUCTASE, PUTATIVE (AFU_ORTHOLOGUE AFUA_1G17690)-RELATED"/>
    <property type="match status" value="1"/>
</dbReference>
<feature type="chain" id="PRO_5047363865" evidence="5">
    <location>
        <begin position="19"/>
        <end position="484"/>
    </location>
</feature>
<evidence type="ECO:0000256" key="3">
    <source>
        <dbReference type="ARBA" id="ARBA00022827"/>
    </source>
</evidence>
<gene>
    <name evidence="7" type="ORF">PG991_010693</name>
</gene>
<evidence type="ECO:0000256" key="4">
    <source>
        <dbReference type="ARBA" id="ARBA00023002"/>
    </source>
</evidence>
<evidence type="ECO:0000256" key="5">
    <source>
        <dbReference type="SAM" id="SignalP"/>
    </source>
</evidence>
<feature type="domain" description="FAD-binding PCMH-type" evidence="6">
    <location>
        <begin position="53"/>
        <end position="224"/>
    </location>
</feature>
<dbReference type="PANTHER" id="PTHR42973:SF53">
    <property type="entry name" value="FAD-BINDING PCMH-TYPE DOMAIN-CONTAINING PROTEIN-RELATED"/>
    <property type="match status" value="1"/>
</dbReference>
<keyword evidence="4" id="KW-0560">Oxidoreductase</keyword>
<evidence type="ECO:0000313" key="8">
    <source>
        <dbReference type="Proteomes" id="UP001396898"/>
    </source>
</evidence>
<dbReference type="InterPro" id="IPR050416">
    <property type="entry name" value="FAD-linked_Oxidoreductase"/>
</dbReference>
<comment type="caution">
    <text evidence="7">The sequence shown here is derived from an EMBL/GenBank/DDBJ whole genome shotgun (WGS) entry which is preliminary data.</text>
</comment>
<keyword evidence="8" id="KW-1185">Reference proteome</keyword>
<dbReference type="Gene3D" id="3.30.465.10">
    <property type="match status" value="1"/>
</dbReference>
<reference evidence="7 8" key="1">
    <citation type="submission" date="2023-01" db="EMBL/GenBank/DDBJ databases">
        <title>Analysis of 21 Apiospora genomes using comparative genomics revels a genus with tremendous synthesis potential of carbohydrate active enzymes and secondary metabolites.</title>
        <authorList>
            <person name="Sorensen T."/>
        </authorList>
    </citation>
    <scope>NUCLEOTIDE SEQUENCE [LARGE SCALE GENOMIC DNA]</scope>
    <source>
        <strain evidence="7 8">CBS 20057</strain>
    </source>
</reference>
<dbReference type="InterPro" id="IPR016166">
    <property type="entry name" value="FAD-bd_PCMH"/>
</dbReference>
<name>A0ABR1RC02_9PEZI</name>
<dbReference type="InterPro" id="IPR036318">
    <property type="entry name" value="FAD-bd_PCMH-like_sf"/>
</dbReference>
<keyword evidence="5" id="KW-0732">Signal</keyword>
<proteinExistence type="inferred from homology"/>
<evidence type="ECO:0000256" key="2">
    <source>
        <dbReference type="ARBA" id="ARBA00022630"/>
    </source>
</evidence>
<dbReference type="EMBL" id="JAQQWI010000016">
    <property type="protein sequence ID" value="KAK8008142.1"/>
    <property type="molecule type" value="Genomic_DNA"/>
</dbReference>
<feature type="signal peptide" evidence="5">
    <location>
        <begin position="1"/>
        <end position="18"/>
    </location>
</feature>
<organism evidence="7 8">
    <name type="scientific">Apiospora marii</name>
    <dbReference type="NCBI Taxonomy" id="335849"/>
    <lineage>
        <taxon>Eukaryota</taxon>
        <taxon>Fungi</taxon>
        <taxon>Dikarya</taxon>
        <taxon>Ascomycota</taxon>
        <taxon>Pezizomycotina</taxon>
        <taxon>Sordariomycetes</taxon>
        <taxon>Xylariomycetidae</taxon>
        <taxon>Amphisphaeriales</taxon>
        <taxon>Apiosporaceae</taxon>
        <taxon>Apiospora</taxon>
    </lineage>
</organism>
<dbReference type="SUPFAM" id="SSF56176">
    <property type="entry name" value="FAD-binding/transporter-associated domain-like"/>
    <property type="match status" value="1"/>
</dbReference>
<dbReference type="PROSITE" id="PS51387">
    <property type="entry name" value="FAD_PCMH"/>
    <property type="match status" value="1"/>
</dbReference>
<dbReference type="Proteomes" id="UP001396898">
    <property type="component" value="Unassembled WGS sequence"/>
</dbReference>
<evidence type="ECO:0000256" key="1">
    <source>
        <dbReference type="ARBA" id="ARBA00005466"/>
    </source>
</evidence>
<dbReference type="InterPro" id="IPR006094">
    <property type="entry name" value="Oxid_FAD_bind_N"/>
</dbReference>